<dbReference type="EMBL" id="CP074129">
    <property type="protein sequence ID" value="QUS59037.1"/>
    <property type="molecule type" value="Genomic_DNA"/>
</dbReference>
<dbReference type="Proteomes" id="UP000680706">
    <property type="component" value="Plasmid pAb134-03"/>
</dbReference>
<sequence>MSRLSKFEKLEVQPVQDVHWLADATPLQRRLYEEAQKQFDEKKAAIEAGQASEGKQRKIVAADVAYAAHCDKSYISKRKNPDLHNWIESRSAELNALAKARRHSAVSRRKTVEEVRKENEQLKRRRTSEKNYDYVAIAEAMLCSALRGDYQQVAEELNELKVESQSLRNQIAQLRMSNRQLLKSVNVAEKIDG</sequence>
<keyword evidence="1" id="KW-0175">Coiled coil</keyword>
<evidence type="ECO:0000313" key="2">
    <source>
        <dbReference type="EMBL" id="QUS59037.1"/>
    </source>
</evidence>
<evidence type="ECO:0000256" key="1">
    <source>
        <dbReference type="SAM" id="Coils"/>
    </source>
</evidence>
<evidence type="ECO:0000313" key="3">
    <source>
        <dbReference type="Proteomes" id="UP000680706"/>
    </source>
</evidence>
<feature type="coiled-coil region" evidence="1">
    <location>
        <begin position="105"/>
        <end position="177"/>
    </location>
</feature>
<gene>
    <name evidence="2" type="ORF">KGB56_25825</name>
</gene>
<accession>A0ABX8AWJ6</accession>
<dbReference type="RefSeq" id="WP_075701423.1">
    <property type="nucleotide sequence ID" value="NZ_CP074129.1"/>
</dbReference>
<organism evidence="2 3">
    <name type="scientific">Pseudovibrio brasiliensis</name>
    <dbReference type="NCBI Taxonomy" id="1898042"/>
    <lineage>
        <taxon>Bacteria</taxon>
        <taxon>Pseudomonadati</taxon>
        <taxon>Pseudomonadota</taxon>
        <taxon>Alphaproteobacteria</taxon>
        <taxon>Hyphomicrobiales</taxon>
        <taxon>Stappiaceae</taxon>
        <taxon>Pseudovibrio</taxon>
    </lineage>
</organism>
<keyword evidence="3" id="KW-1185">Reference proteome</keyword>
<name>A0ABX8AWJ6_9HYPH</name>
<proteinExistence type="predicted"/>
<protein>
    <submittedName>
        <fullName evidence="2">Uncharacterized protein</fullName>
    </submittedName>
</protein>
<geneLocation type="plasmid" evidence="2 3">
    <name>pAb134-03</name>
</geneLocation>
<keyword evidence="2" id="KW-0614">Plasmid</keyword>
<reference evidence="2 3" key="1">
    <citation type="journal article" date="2021" name="Angew. Chem. Int. Ed. Engl.">
        <title>A novel family of nonribosomal peptides modulate collective behavior in Pseudovibrio bacteria isolated from marine sponges.</title>
        <authorList>
            <person name="Ioca L.P."/>
            <person name="Dai Y."/>
            <person name="Kunakom S."/>
            <person name="Diaz-Espinosa J."/>
            <person name="Krunic A."/>
            <person name="Crnkovic C.M."/>
            <person name="Orjala J."/>
            <person name="Sanchez L.M."/>
            <person name="Ferreira A.G."/>
            <person name="Berlinck R.G.S."/>
            <person name="Eustaquio A.S."/>
        </authorList>
    </citation>
    <scope>NUCLEOTIDE SEQUENCE [LARGE SCALE GENOMIC DNA]</scope>
    <source>
        <strain evidence="2 3">Ab134</strain>
        <plasmid evidence="2 3">pAb134-03</plasmid>
    </source>
</reference>